<evidence type="ECO:0000313" key="1">
    <source>
        <dbReference type="EMBL" id="MBX41220.1"/>
    </source>
</evidence>
<accession>A0A2P2NFN2</accession>
<reference evidence="1" key="1">
    <citation type="submission" date="2018-02" db="EMBL/GenBank/DDBJ databases">
        <title>Rhizophora mucronata_Transcriptome.</title>
        <authorList>
            <person name="Meera S.P."/>
            <person name="Sreeshan A."/>
            <person name="Augustine A."/>
        </authorList>
    </citation>
    <scope>NUCLEOTIDE SEQUENCE</scope>
    <source>
        <tissue evidence="1">Leaf</tissue>
    </source>
</reference>
<sequence>MNTTSFICWERFAYLLNHMSSKSFTCLPNISFSCCFNKNDIICRFCALNS</sequence>
<proteinExistence type="predicted"/>
<dbReference type="AlphaFoldDB" id="A0A2P2NFN2"/>
<protein>
    <submittedName>
        <fullName evidence="1">Uncharacterized protein</fullName>
    </submittedName>
</protein>
<dbReference type="EMBL" id="GGEC01060736">
    <property type="protein sequence ID" value="MBX41220.1"/>
    <property type="molecule type" value="Transcribed_RNA"/>
</dbReference>
<organism evidence="1">
    <name type="scientific">Rhizophora mucronata</name>
    <name type="common">Asiatic mangrove</name>
    <dbReference type="NCBI Taxonomy" id="61149"/>
    <lineage>
        <taxon>Eukaryota</taxon>
        <taxon>Viridiplantae</taxon>
        <taxon>Streptophyta</taxon>
        <taxon>Embryophyta</taxon>
        <taxon>Tracheophyta</taxon>
        <taxon>Spermatophyta</taxon>
        <taxon>Magnoliopsida</taxon>
        <taxon>eudicotyledons</taxon>
        <taxon>Gunneridae</taxon>
        <taxon>Pentapetalae</taxon>
        <taxon>rosids</taxon>
        <taxon>fabids</taxon>
        <taxon>Malpighiales</taxon>
        <taxon>Rhizophoraceae</taxon>
        <taxon>Rhizophora</taxon>
    </lineage>
</organism>
<name>A0A2P2NFN2_RHIMU</name>